<proteinExistence type="predicted"/>
<dbReference type="Proteomes" id="UP000095280">
    <property type="component" value="Unplaced"/>
</dbReference>
<organism evidence="2 3">
    <name type="scientific">Macrostomum lignano</name>
    <dbReference type="NCBI Taxonomy" id="282301"/>
    <lineage>
        <taxon>Eukaryota</taxon>
        <taxon>Metazoa</taxon>
        <taxon>Spiralia</taxon>
        <taxon>Lophotrochozoa</taxon>
        <taxon>Platyhelminthes</taxon>
        <taxon>Rhabditophora</taxon>
        <taxon>Macrostomorpha</taxon>
        <taxon>Macrostomida</taxon>
        <taxon>Macrostomidae</taxon>
        <taxon>Macrostomum</taxon>
    </lineage>
</organism>
<protein>
    <submittedName>
        <fullName evidence="3">RHS repeat protein</fullName>
    </submittedName>
</protein>
<sequence>MSHRQQLQPRQVDHGVAAPGWSLYGDYLSEGPPSGGNYRHSHNNSYQAAVSDTETDPNRRYQPLAHFEWSQGTTFRVDQGRHFGSRGRHFRMMSSGATLGVGRALLSDGVTGHHFRVESGATFESEAARHFRMEQLAPLWESAGATYWMESGAHFRDDKKIPALDNDKRSHY</sequence>
<feature type="region of interest" description="Disordered" evidence="1">
    <location>
        <begin position="32"/>
        <end position="57"/>
    </location>
</feature>
<dbReference type="AlphaFoldDB" id="A0A1I8JPH2"/>
<evidence type="ECO:0000313" key="3">
    <source>
        <dbReference type="WBParaSite" id="snap_masked-unitig_27233-processed-gene-0.0-mRNA-1"/>
    </source>
</evidence>
<accession>A0A1I8JPH2</accession>
<evidence type="ECO:0000256" key="1">
    <source>
        <dbReference type="SAM" id="MobiDB-lite"/>
    </source>
</evidence>
<name>A0A1I8JPH2_9PLAT</name>
<dbReference type="WBParaSite" id="snap_masked-unitig_27233-processed-gene-0.0-mRNA-1">
    <property type="protein sequence ID" value="snap_masked-unitig_27233-processed-gene-0.0-mRNA-1"/>
    <property type="gene ID" value="snap_masked-unitig_27233-processed-gene-0.0"/>
</dbReference>
<reference evidence="3" key="1">
    <citation type="submission" date="2016-11" db="UniProtKB">
        <authorList>
            <consortium name="WormBaseParasite"/>
        </authorList>
    </citation>
    <scope>IDENTIFICATION</scope>
</reference>
<keyword evidence="2" id="KW-1185">Reference proteome</keyword>
<feature type="compositionally biased region" description="Polar residues" evidence="1">
    <location>
        <begin position="43"/>
        <end position="52"/>
    </location>
</feature>
<evidence type="ECO:0000313" key="2">
    <source>
        <dbReference type="Proteomes" id="UP000095280"/>
    </source>
</evidence>